<keyword evidence="5" id="KW-1185">Reference proteome</keyword>
<dbReference type="InterPro" id="IPR057596">
    <property type="entry name" value="RDRP_core"/>
</dbReference>
<evidence type="ECO:0000256" key="1">
    <source>
        <dbReference type="RuleBase" id="RU363098"/>
    </source>
</evidence>
<keyword evidence="1" id="KW-0694">RNA-binding</keyword>
<dbReference type="GO" id="GO:0003723">
    <property type="term" value="F:RNA binding"/>
    <property type="evidence" value="ECO:0007669"/>
    <property type="project" value="UniProtKB-KW"/>
</dbReference>
<dbReference type="PANTHER" id="PTHR23079">
    <property type="entry name" value="RNA-DEPENDENT RNA POLYMERASE"/>
    <property type="match status" value="1"/>
</dbReference>
<feature type="domain" description="RdRP-like PH" evidence="3">
    <location>
        <begin position="125"/>
        <end position="285"/>
    </location>
</feature>
<dbReference type="Pfam" id="PF05183">
    <property type="entry name" value="RdRP"/>
    <property type="match status" value="1"/>
</dbReference>
<keyword evidence="1" id="KW-0548">Nucleotidyltransferase</keyword>
<dbReference type="AlphaFoldDB" id="A0A6A6XK93"/>
<dbReference type="GO" id="GO:0003968">
    <property type="term" value="F:RNA-directed RNA polymerase activity"/>
    <property type="evidence" value="ECO:0007669"/>
    <property type="project" value="UniProtKB-KW"/>
</dbReference>
<gene>
    <name evidence="4" type="ORF">K505DRAFT_372832</name>
</gene>
<dbReference type="Pfam" id="PF25358">
    <property type="entry name" value="PH_fung_RdRP"/>
    <property type="match status" value="1"/>
</dbReference>
<name>A0A6A6XK93_9PLEO</name>
<evidence type="ECO:0000313" key="4">
    <source>
        <dbReference type="EMBL" id="KAF2796960.1"/>
    </source>
</evidence>
<evidence type="ECO:0000259" key="2">
    <source>
        <dbReference type="Pfam" id="PF05183"/>
    </source>
</evidence>
<reference evidence="4" key="1">
    <citation type="journal article" date="2020" name="Stud. Mycol.">
        <title>101 Dothideomycetes genomes: a test case for predicting lifestyles and emergence of pathogens.</title>
        <authorList>
            <person name="Haridas S."/>
            <person name="Albert R."/>
            <person name="Binder M."/>
            <person name="Bloem J."/>
            <person name="Labutti K."/>
            <person name="Salamov A."/>
            <person name="Andreopoulos B."/>
            <person name="Baker S."/>
            <person name="Barry K."/>
            <person name="Bills G."/>
            <person name="Bluhm B."/>
            <person name="Cannon C."/>
            <person name="Castanera R."/>
            <person name="Culley D."/>
            <person name="Daum C."/>
            <person name="Ezra D."/>
            <person name="Gonzalez J."/>
            <person name="Henrissat B."/>
            <person name="Kuo A."/>
            <person name="Liang C."/>
            <person name="Lipzen A."/>
            <person name="Lutzoni F."/>
            <person name="Magnuson J."/>
            <person name="Mondo S."/>
            <person name="Nolan M."/>
            <person name="Ohm R."/>
            <person name="Pangilinan J."/>
            <person name="Park H.-J."/>
            <person name="Ramirez L."/>
            <person name="Alfaro M."/>
            <person name="Sun H."/>
            <person name="Tritt A."/>
            <person name="Yoshinaga Y."/>
            <person name="Zwiers L.-H."/>
            <person name="Turgeon B."/>
            <person name="Goodwin S."/>
            <person name="Spatafora J."/>
            <person name="Crous P."/>
            <person name="Grigoriev I."/>
        </authorList>
    </citation>
    <scope>NUCLEOTIDE SEQUENCE</scope>
    <source>
        <strain evidence="4">CBS 109.77</strain>
    </source>
</reference>
<dbReference type="GO" id="GO:0030422">
    <property type="term" value="P:siRNA processing"/>
    <property type="evidence" value="ECO:0007669"/>
    <property type="project" value="TreeGrafter"/>
</dbReference>
<dbReference type="GO" id="GO:0031380">
    <property type="term" value="C:nuclear RNA-directed RNA polymerase complex"/>
    <property type="evidence" value="ECO:0007669"/>
    <property type="project" value="TreeGrafter"/>
</dbReference>
<dbReference type="OrthoDB" id="6513042at2759"/>
<comment type="similarity">
    <text evidence="1">Belongs to the RdRP family.</text>
</comment>
<proteinExistence type="inferred from homology"/>
<evidence type="ECO:0000313" key="5">
    <source>
        <dbReference type="Proteomes" id="UP000799757"/>
    </source>
</evidence>
<dbReference type="EC" id="2.7.7.48" evidence="1"/>
<dbReference type="InterPro" id="IPR057503">
    <property type="entry name" value="PH_RdRP"/>
</dbReference>
<feature type="domain" description="RDRP core" evidence="2">
    <location>
        <begin position="413"/>
        <end position="1010"/>
    </location>
</feature>
<protein>
    <recommendedName>
        <fullName evidence="1">RNA-dependent RNA polymerase</fullName>
        <ecNumber evidence="1">2.7.7.48</ecNumber>
    </recommendedName>
</protein>
<keyword evidence="1 4" id="KW-0696">RNA-directed RNA polymerase</keyword>
<sequence>MDVFLRGFPMSSTEKEVNQFIKPYLHQQGIYTYYFQKIKGKTCAIITISDVGKATNFLLMHGHLLDPRPGQKPLKPLHFGRRMLYFTPSKNAPKDVDIRALQLDEEHRLERLQHVQIGPHQPAKRTFDTVNVYCGYWTFTGPQLVFSPQYRDPRGGQLLFGEHSVALIIIPSNPLGSVQRIDIAYHAIESVVLGHHSDPSITFALHYAPRFYENPDLVNLITLLNLQQRQPTKTRIESMNLHHSRVASSCFVYRVQLNASVDISAVSRLLKANRKVQRHVSMATSFETMTTAFSTQLDSLGDILKDPSIPFPVKFQIQRLATNGYLPPIVVTQLAPHIQTLCEIHGPTIVTEGIRRFSKSLELPGPGVDGKQYQVKQLLAGLKERIQNFKMEYSVFGIHSRHRHLVLVHRVMITPAGMYLDGPDLEVSNRVIRQYKTHSDYFLRVEFADEEGTTLHYDSRTSNERIYETRFKGVLRDAINIGGRRYQFLGFSHSSLRSQACWFCAPFVQDGAIILAPVIIGRLGNFSAIRSPAKCAARIGQAFSDTSGAIQIRPESKIILPDVERSGRVFSDGCGTISEDLLTKVWTNWAASRNLQPTVLQIRFQGVKGLVSLDDRLRGEQICIRNSMQKFHGSPSWDVEMCGANFRKLPCFLNRQFIKILEDLGIPTRVFLRLQRERINELRMMTSSSANASRLLEFHRVGGAARLPTLIRILGQIGVEFQADEFLRGVVQVTMLSLLRQLKYRSRILLEKGVTLLGLMDETGFLKEGEIYCVFDQEKGGPFFLDDKSVVITRAPALHPGDIQVVKAVGIPHDSPLQRLNNCVVFSQHGDRDLPSMLSGGDLDGDLYNVIWDHDLIPKATHAPADYPRVTPVDIGRQVTGQDMSDFLITFMMTDRLGQISNMHLQFADRHPDGVLHPDCIKLAELASTAVDFSKTGIPVKISEIPKYDHTKPDFMAPGPRVWIDNGKAVVAERVYENDEEDVVAALDEETRKPRYYESRKTLGILFRDIKEREFLEEFEGFSRRRSNASGADNMMRKLLAYVKKESAPVQWVNNIPLARELRETYEYNMAESMYSASPNLQQPVSEIEVFTGQILGSNGFQSKRAREYMMAVRDEFERHVAHTVDSIRMDDDGKTNEALPRAIACLAIGVEEEGYYVRKVGFLKSWKYIAAAVCLDELEKFVFHRVLRKMN</sequence>
<dbReference type="PANTHER" id="PTHR23079:SF17">
    <property type="entry name" value="RNA-DEPENDENT RNA POLYMERASE"/>
    <property type="match status" value="1"/>
</dbReference>
<accession>A0A6A6XK93</accession>
<organism evidence="4 5">
    <name type="scientific">Melanomma pulvis-pyrius CBS 109.77</name>
    <dbReference type="NCBI Taxonomy" id="1314802"/>
    <lineage>
        <taxon>Eukaryota</taxon>
        <taxon>Fungi</taxon>
        <taxon>Dikarya</taxon>
        <taxon>Ascomycota</taxon>
        <taxon>Pezizomycotina</taxon>
        <taxon>Dothideomycetes</taxon>
        <taxon>Pleosporomycetidae</taxon>
        <taxon>Pleosporales</taxon>
        <taxon>Melanommataceae</taxon>
        <taxon>Melanomma</taxon>
    </lineage>
</organism>
<dbReference type="InterPro" id="IPR007855">
    <property type="entry name" value="RDRP"/>
</dbReference>
<evidence type="ECO:0000259" key="3">
    <source>
        <dbReference type="Pfam" id="PF25358"/>
    </source>
</evidence>
<dbReference type="Proteomes" id="UP000799757">
    <property type="component" value="Unassembled WGS sequence"/>
</dbReference>
<comment type="catalytic activity">
    <reaction evidence="1">
        <text>RNA(n) + a ribonucleoside 5'-triphosphate = RNA(n+1) + diphosphate</text>
        <dbReference type="Rhea" id="RHEA:21248"/>
        <dbReference type="Rhea" id="RHEA-COMP:14527"/>
        <dbReference type="Rhea" id="RHEA-COMP:17342"/>
        <dbReference type="ChEBI" id="CHEBI:33019"/>
        <dbReference type="ChEBI" id="CHEBI:61557"/>
        <dbReference type="ChEBI" id="CHEBI:140395"/>
        <dbReference type="EC" id="2.7.7.48"/>
    </reaction>
</comment>
<keyword evidence="1" id="KW-0808">Transferase</keyword>
<dbReference type="EMBL" id="MU001818">
    <property type="protein sequence ID" value="KAF2796960.1"/>
    <property type="molecule type" value="Genomic_DNA"/>
</dbReference>